<accession>A0A9D5H3I2</accession>
<dbReference type="PROSITE" id="PS51671">
    <property type="entry name" value="ACT"/>
    <property type="match status" value="1"/>
</dbReference>
<dbReference type="Gene3D" id="3.40.50.170">
    <property type="entry name" value="Formyl transferase, N-terminal domain"/>
    <property type="match status" value="1"/>
</dbReference>
<dbReference type="GO" id="GO:0006189">
    <property type="term" value="P:'de novo' IMP biosynthetic process"/>
    <property type="evidence" value="ECO:0007669"/>
    <property type="project" value="InterPro"/>
</dbReference>
<dbReference type="Pfam" id="PF00551">
    <property type="entry name" value="Formyl_trans_N"/>
    <property type="match status" value="1"/>
</dbReference>
<dbReference type="Gene3D" id="3.30.70.260">
    <property type="match status" value="1"/>
</dbReference>
<evidence type="ECO:0000256" key="1">
    <source>
        <dbReference type="ARBA" id="ARBA00022563"/>
    </source>
</evidence>
<keyword evidence="1" id="KW-0554">One-carbon metabolism</keyword>
<dbReference type="GO" id="GO:0008864">
    <property type="term" value="F:formyltetrahydrofolate deformylase activity"/>
    <property type="evidence" value="ECO:0007669"/>
    <property type="project" value="InterPro"/>
</dbReference>
<keyword evidence="2" id="KW-0378">Hydrolase</keyword>
<keyword evidence="5" id="KW-1185">Reference proteome</keyword>
<dbReference type="CDD" id="cd04875">
    <property type="entry name" value="ACT_F4HF-DF"/>
    <property type="match status" value="1"/>
</dbReference>
<dbReference type="SUPFAM" id="SSF53328">
    <property type="entry name" value="Formyltransferase"/>
    <property type="match status" value="1"/>
</dbReference>
<dbReference type="OrthoDB" id="4239773at2759"/>
<proteinExistence type="predicted"/>
<dbReference type="NCBIfam" id="NF004684">
    <property type="entry name" value="PRK06027.1"/>
    <property type="match status" value="1"/>
</dbReference>
<dbReference type="InterPro" id="IPR045865">
    <property type="entry name" value="ACT-like_dom_sf"/>
</dbReference>
<dbReference type="InterPro" id="IPR036477">
    <property type="entry name" value="Formyl_transf_N_sf"/>
</dbReference>
<feature type="domain" description="ACT" evidence="3">
    <location>
        <begin position="25"/>
        <end position="108"/>
    </location>
</feature>
<evidence type="ECO:0000256" key="2">
    <source>
        <dbReference type="ARBA" id="ARBA00022801"/>
    </source>
</evidence>
<dbReference type="InterPro" id="IPR041729">
    <property type="entry name" value="Formyl-FH4-Hydrolase_C"/>
</dbReference>
<comment type="caution">
    <text evidence="4">The sequence shown here is derived from an EMBL/GenBank/DDBJ whole genome shotgun (WGS) entry which is preliminary data.</text>
</comment>
<dbReference type="PIRSF" id="PIRSF036480">
    <property type="entry name" value="FormyFH4_hydr"/>
    <property type="match status" value="1"/>
</dbReference>
<dbReference type="PANTHER" id="PTHR42706">
    <property type="entry name" value="FORMYLTETRAHYDROFOLATE DEFORMYLASE"/>
    <property type="match status" value="1"/>
</dbReference>
<protein>
    <recommendedName>
        <fullName evidence="3">ACT domain-containing protein</fullName>
    </recommendedName>
</protein>
<evidence type="ECO:0000259" key="3">
    <source>
        <dbReference type="PROSITE" id="PS51671"/>
    </source>
</evidence>
<dbReference type="PROSITE" id="PS00373">
    <property type="entry name" value="GART"/>
    <property type="match status" value="1"/>
</dbReference>
<dbReference type="InterPro" id="IPR044074">
    <property type="entry name" value="PurU_ACT"/>
</dbReference>
<gene>
    <name evidence="4" type="ORF">J5N97_029765</name>
</gene>
<dbReference type="Proteomes" id="UP001085076">
    <property type="component" value="Miscellaneous, Linkage group lg10"/>
</dbReference>
<reference evidence="4" key="1">
    <citation type="submission" date="2021-03" db="EMBL/GenBank/DDBJ databases">
        <authorList>
            <person name="Li Z."/>
            <person name="Yang C."/>
        </authorList>
    </citation>
    <scope>NUCLEOTIDE SEQUENCE</scope>
    <source>
        <strain evidence="4">Dzin_1.0</strain>
        <tissue evidence="4">Leaf</tissue>
    </source>
</reference>
<dbReference type="GO" id="GO:0006730">
    <property type="term" value="P:one-carbon metabolic process"/>
    <property type="evidence" value="ECO:0007669"/>
    <property type="project" value="UniProtKB-KW"/>
</dbReference>
<dbReference type="AlphaFoldDB" id="A0A9D5H3I2"/>
<organism evidence="4 5">
    <name type="scientific">Dioscorea zingiberensis</name>
    <dbReference type="NCBI Taxonomy" id="325984"/>
    <lineage>
        <taxon>Eukaryota</taxon>
        <taxon>Viridiplantae</taxon>
        <taxon>Streptophyta</taxon>
        <taxon>Embryophyta</taxon>
        <taxon>Tracheophyta</taxon>
        <taxon>Spermatophyta</taxon>
        <taxon>Magnoliopsida</taxon>
        <taxon>Liliopsida</taxon>
        <taxon>Dioscoreales</taxon>
        <taxon>Dioscoreaceae</taxon>
        <taxon>Dioscorea</taxon>
    </lineage>
</organism>
<dbReference type="InterPro" id="IPR004810">
    <property type="entry name" value="PurU"/>
</dbReference>
<reference evidence="4" key="2">
    <citation type="journal article" date="2022" name="Hortic Res">
        <title>The genome of Dioscorea zingiberensis sheds light on the biosynthesis, origin and evolution of the medicinally important diosgenin saponins.</title>
        <authorList>
            <person name="Li Y."/>
            <person name="Tan C."/>
            <person name="Li Z."/>
            <person name="Guo J."/>
            <person name="Li S."/>
            <person name="Chen X."/>
            <person name="Wang C."/>
            <person name="Dai X."/>
            <person name="Yang H."/>
            <person name="Song W."/>
            <person name="Hou L."/>
            <person name="Xu J."/>
            <person name="Tong Z."/>
            <person name="Xu A."/>
            <person name="Yuan X."/>
            <person name="Wang W."/>
            <person name="Yang Q."/>
            <person name="Chen L."/>
            <person name="Sun Z."/>
            <person name="Wang K."/>
            <person name="Pan B."/>
            <person name="Chen J."/>
            <person name="Bao Y."/>
            <person name="Liu F."/>
            <person name="Qi X."/>
            <person name="Gang D.R."/>
            <person name="Wen J."/>
            <person name="Li J."/>
        </authorList>
    </citation>
    <scope>NUCLEOTIDE SEQUENCE</scope>
    <source>
        <strain evidence="4">Dzin_1.0</strain>
    </source>
</reference>
<sequence length="307" mass="34690">MKSPSELSRVAFYTPATGATTTHGIHVFHCPDTVGIVAKLSECIASRGGNIHCVDVFVPDNKPVFYSRSVFLFDPARWPKDALEKDFQNLAKFFNAKKSVVRVPDLDPKYKIAVLASKQDHCLVDLLYRWQEGRLPVDISCVISNHNRASNTHVIRFLERHGIPYYYLPTTLGNKHEEEILNLVEDTDFLVLARYMQILSGRFLEAYGKDVINIHHGLLPSFKGGHPSKQAYDAGVKLIGATTHFVTEELDGGPIIEQMVESVSHRDTLESFVQKSENLEKQCLARAIKSYCELRVLHYESNKTVVF</sequence>
<name>A0A9D5H3I2_9LILI</name>
<dbReference type="InterPro" id="IPR002376">
    <property type="entry name" value="Formyl_transf_N"/>
</dbReference>
<evidence type="ECO:0000313" key="5">
    <source>
        <dbReference type="Proteomes" id="UP001085076"/>
    </source>
</evidence>
<dbReference type="InterPro" id="IPR002912">
    <property type="entry name" value="ACT_dom"/>
</dbReference>
<dbReference type="PANTHER" id="PTHR42706:SF1">
    <property type="entry name" value="FORMYLTETRAHYDROFOLATE DEFORMYLASE 2, MITOCHONDRIAL"/>
    <property type="match status" value="1"/>
</dbReference>
<dbReference type="SUPFAM" id="SSF55021">
    <property type="entry name" value="ACT-like"/>
    <property type="match status" value="1"/>
</dbReference>
<dbReference type="EMBL" id="JAGGNH010000010">
    <property type="protein sequence ID" value="KAJ0961937.1"/>
    <property type="molecule type" value="Genomic_DNA"/>
</dbReference>
<dbReference type="CDD" id="cd08648">
    <property type="entry name" value="FMT_core_Formyl-FH4-Hydrolase_C"/>
    <property type="match status" value="1"/>
</dbReference>
<dbReference type="InterPro" id="IPR001555">
    <property type="entry name" value="GART_AS"/>
</dbReference>
<evidence type="ECO:0000313" key="4">
    <source>
        <dbReference type="EMBL" id="KAJ0961937.1"/>
    </source>
</evidence>
<dbReference type="PRINTS" id="PR01575">
    <property type="entry name" value="FFH4HYDRLASE"/>
</dbReference>